<keyword evidence="4 7" id="KW-0067">ATP-binding</keyword>
<dbReference type="PANTHER" id="PTHR46743">
    <property type="entry name" value="TEICHOIC ACIDS EXPORT ATP-BINDING PROTEIN TAGH"/>
    <property type="match status" value="1"/>
</dbReference>
<dbReference type="CDD" id="cd10147">
    <property type="entry name" value="Wzt_C-like"/>
    <property type="match status" value="1"/>
</dbReference>
<dbReference type="InterPro" id="IPR027417">
    <property type="entry name" value="P-loop_NTPase"/>
</dbReference>
<keyword evidence="8" id="KW-1185">Reference proteome</keyword>
<evidence type="ECO:0000313" key="7">
    <source>
        <dbReference type="EMBL" id="MFC5649806.1"/>
    </source>
</evidence>
<sequence>MSKEISISVVNVSKCFEIYKQPQDRLKQSLMRGHKNYYKEFWAVKDVSFDIFKGETVGIIGRNGSGKSTLLQMIAGTLNASEGNITVNGRVAALLELGSGFNPEFTGRENIYMNGSILGLSISQIDELFLEIVQFAEIGEFIDRPVKTYSSGMALRLAFAVQVVVPKEILIVDEALAVGDELFQRKCFLKIEEFKKQGGTILFVSHSGAAIVELCDRAILLDSGEQLIIGPSKRVVNLYQKLVFAPADKIQELKEEIRSTKQLPEVKTTLAISDNFIEDSRTNKSESMYDPNLIPKDSVHYEPRGAELYDPEITTMAGKRVNILIAGQKYVYRYYVKFSRISTNVRFAMLIKTASGLELGGAQSASFGGGVPFIDNNERYKVEFTFVPRLTTGVYFLNAGVLGIDGDSEIYMDRKVDFLAFKIMPSEDALMTAIVDFEISPECTSIVDKGVN</sequence>
<dbReference type="Gene3D" id="3.40.50.300">
    <property type="entry name" value="P-loop containing nucleotide triphosphate hydrolases"/>
    <property type="match status" value="1"/>
</dbReference>
<evidence type="ECO:0000256" key="4">
    <source>
        <dbReference type="ARBA" id="ARBA00022840"/>
    </source>
</evidence>
<evidence type="ECO:0000256" key="2">
    <source>
        <dbReference type="ARBA" id="ARBA00022448"/>
    </source>
</evidence>
<dbReference type="SUPFAM" id="SSF52540">
    <property type="entry name" value="P-loop containing nucleoside triphosphate hydrolases"/>
    <property type="match status" value="1"/>
</dbReference>
<dbReference type="Proteomes" id="UP001596047">
    <property type="component" value="Unassembled WGS sequence"/>
</dbReference>
<dbReference type="CDD" id="cd03220">
    <property type="entry name" value="ABC_KpsT_Wzt"/>
    <property type="match status" value="1"/>
</dbReference>
<dbReference type="PROSITE" id="PS50893">
    <property type="entry name" value="ABC_TRANSPORTER_2"/>
    <property type="match status" value="1"/>
</dbReference>
<comment type="similarity">
    <text evidence="1">Belongs to the ABC transporter superfamily.</text>
</comment>
<keyword evidence="5" id="KW-1278">Translocase</keyword>
<evidence type="ECO:0000256" key="1">
    <source>
        <dbReference type="ARBA" id="ARBA00005417"/>
    </source>
</evidence>
<dbReference type="EMBL" id="JBHSOW010000041">
    <property type="protein sequence ID" value="MFC5649806.1"/>
    <property type="molecule type" value="Genomic_DNA"/>
</dbReference>
<dbReference type="GO" id="GO:0005524">
    <property type="term" value="F:ATP binding"/>
    <property type="evidence" value="ECO:0007669"/>
    <property type="project" value="UniProtKB-KW"/>
</dbReference>
<evidence type="ECO:0000256" key="5">
    <source>
        <dbReference type="ARBA" id="ARBA00022967"/>
    </source>
</evidence>
<comment type="caution">
    <text evidence="7">The sequence shown here is derived from an EMBL/GenBank/DDBJ whole genome shotgun (WGS) entry which is preliminary data.</text>
</comment>
<dbReference type="SMART" id="SM00382">
    <property type="entry name" value="AAA"/>
    <property type="match status" value="1"/>
</dbReference>
<dbReference type="InterPro" id="IPR003593">
    <property type="entry name" value="AAA+_ATPase"/>
</dbReference>
<name>A0ABW0VVF2_9BACL</name>
<dbReference type="InterPro" id="IPR003439">
    <property type="entry name" value="ABC_transporter-like_ATP-bd"/>
</dbReference>
<accession>A0ABW0VVF2</accession>
<dbReference type="Gene3D" id="2.70.50.60">
    <property type="entry name" value="abc- transporter (atp binding component) like domain"/>
    <property type="match status" value="1"/>
</dbReference>
<gene>
    <name evidence="7" type="ORF">ACFPYJ_11870</name>
</gene>
<dbReference type="Pfam" id="PF00005">
    <property type="entry name" value="ABC_tran"/>
    <property type="match status" value="1"/>
</dbReference>
<organism evidence="7 8">
    <name type="scientific">Paenibacillus solisilvae</name>
    <dbReference type="NCBI Taxonomy" id="2486751"/>
    <lineage>
        <taxon>Bacteria</taxon>
        <taxon>Bacillati</taxon>
        <taxon>Bacillota</taxon>
        <taxon>Bacilli</taxon>
        <taxon>Bacillales</taxon>
        <taxon>Paenibacillaceae</taxon>
        <taxon>Paenibacillus</taxon>
    </lineage>
</organism>
<reference evidence="8" key="1">
    <citation type="journal article" date="2019" name="Int. J. Syst. Evol. Microbiol.">
        <title>The Global Catalogue of Microorganisms (GCM) 10K type strain sequencing project: providing services to taxonomists for standard genome sequencing and annotation.</title>
        <authorList>
            <consortium name="The Broad Institute Genomics Platform"/>
            <consortium name="The Broad Institute Genome Sequencing Center for Infectious Disease"/>
            <person name="Wu L."/>
            <person name="Ma J."/>
        </authorList>
    </citation>
    <scope>NUCLEOTIDE SEQUENCE [LARGE SCALE GENOMIC DNA]</scope>
    <source>
        <strain evidence="8">CGMCC 1.3240</strain>
    </source>
</reference>
<dbReference type="RefSeq" id="WP_379188350.1">
    <property type="nucleotide sequence ID" value="NZ_JBHSOW010000041.1"/>
</dbReference>
<protein>
    <submittedName>
        <fullName evidence="7">ABC transporter ATP-binding protein</fullName>
    </submittedName>
</protein>
<dbReference type="InterPro" id="IPR029439">
    <property type="entry name" value="Wzt_C"/>
</dbReference>
<dbReference type="PANTHER" id="PTHR46743:SF2">
    <property type="entry name" value="TEICHOIC ACIDS EXPORT ATP-BINDING PROTEIN TAGH"/>
    <property type="match status" value="1"/>
</dbReference>
<evidence type="ECO:0000259" key="6">
    <source>
        <dbReference type="PROSITE" id="PS50893"/>
    </source>
</evidence>
<dbReference type="InterPro" id="IPR015860">
    <property type="entry name" value="ABC_transpr_TagH-like"/>
</dbReference>
<dbReference type="Pfam" id="PF14524">
    <property type="entry name" value="Wzt_C"/>
    <property type="match status" value="1"/>
</dbReference>
<dbReference type="InterPro" id="IPR050683">
    <property type="entry name" value="Bact_Polysacc_Export_ATP-bd"/>
</dbReference>
<evidence type="ECO:0000256" key="3">
    <source>
        <dbReference type="ARBA" id="ARBA00022741"/>
    </source>
</evidence>
<feature type="domain" description="ABC transporter" evidence="6">
    <location>
        <begin position="7"/>
        <end position="248"/>
    </location>
</feature>
<evidence type="ECO:0000313" key="8">
    <source>
        <dbReference type="Proteomes" id="UP001596047"/>
    </source>
</evidence>
<keyword evidence="2" id="KW-0813">Transport</keyword>
<proteinExistence type="inferred from homology"/>
<keyword evidence="3" id="KW-0547">Nucleotide-binding</keyword>